<sequence length="79" mass="8358">MTLVPTPRRLDPAPLNSREKSALPSASAGPLSGDSVATSAQARTLTGVVFPSIHDPFQCDRTVLDALLSFGLPRQSQQN</sequence>
<protein>
    <submittedName>
        <fullName evidence="2">Uncharacterized protein</fullName>
    </submittedName>
</protein>
<feature type="region of interest" description="Disordered" evidence="1">
    <location>
        <begin position="1"/>
        <end position="38"/>
    </location>
</feature>
<dbReference type="Proteomes" id="UP000762676">
    <property type="component" value="Unassembled WGS sequence"/>
</dbReference>
<evidence type="ECO:0000313" key="3">
    <source>
        <dbReference type="Proteomes" id="UP000762676"/>
    </source>
</evidence>
<keyword evidence="3" id="KW-1185">Reference proteome</keyword>
<dbReference type="EMBL" id="BMAT01007185">
    <property type="protein sequence ID" value="GFR59218.1"/>
    <property type="molecule type" value="Genomic_DNA"/>
</dbReference>
<dbReference type="AlphaFoldDB" id="A0AAV4EE35"/>
<accession>A0AAV4EE35</accession>
<evidence type="ECO:0000256" key="1">
    <source>
        <dbReference type="SAM" id="MobiDB-lite"/>
    </source>
</evidence>
<reference evidence="2 3" key="1">
    <citation type="journal article" date="2021" name="Elife">
        <title>Chloroplast acquisition without the gene transfer in kleptoplastic sea slugs, Plakobranchus ocellatus.</title>
        <authorList>
            <person name="Maeda T."/>
            <person name="Takahashi S."/>
            <person name="Yoshida T."/>
            <person name="Shimamura S."/>
            <person name="Takaki Y."/>
            <person name="Nagai Y."/>
            <person name="Toyoda A."/>
            <person name="Suzuki Y."/>
            <person name="Arimoto A."/>
            <person name="Ishii H."/>
            <person name="Satoh N."/>
            <person name="Nishiyama T."/>
            <person name="Hasebe M."/>
            <person name="Maruyama T."/>
            <person name="Minagawa J."/>
            <person name="Obokata J."/>
            <person name="Shigenobu S."/>
        </authorList>
    </citation>
    <scope>NUCLEOTIDE SEQUENCE [LARGE SCALE GENOMIC DNA]</scope>
</reference>
<gene>
    <name evidence="2" type="ORF">ElyMa_003498300</name>
</gene>
<feature type="compositionally biased region" description="Low complexity" evidence="1">
    <location>
        <begin position="22"/>
        <end position="33"/>
    </location>
</feature>
<comment type="caution">
    <text evidence="2">The sequence shown here is derived from an EMBL/GenBank/DDBJ whole genome shotgun (WGS) entry which is preliminary data.</text>
</comment>
<proteinExistence type="predicted"/>
<evidence type="ECO:0000313" key="2">
    <source>
        <dbReference type="EMBL" id="GFR59218.1"/>
    </source>
</evidence>
<organism evidence="2 3">
    <name type="scientific">Elysia marginata</name>
    <dbReference type="NCBI Taxonomy" id="1093978"/>
    <lineage>
        <taxon>Eukaryota</taxon>
        <taxon>Metazoa</taxon>
        <taxon>Spiralia</taxon>
        <taxon>Lophotrochozoa</taxon>
        <taxon>Mollusca</taxon>
        <taxon>Gastropoda</taxon>
        <taxon>Heterobranchia</taxon>
        <taxon>Euthyneura</taxon>
        <taxon>Panpulmonata</taxon>
        <taxon>Sacoglossa</taxon>
        <taxon>Placobranchoidea</taxon>
        <taxon>Plakobranchidae</taxon>
        <taxon>Elysia</taxon>
    </lineage>
</organism>
<name>A0AAV4EE35_9GAST</name>